<reference evidence="5 6" key="1">
    <citation type="submission" date="2023-03" db="EMBL/GenBank/DDBJ databases">
        <title>High-quality genome of Scylla paramamosain provides insights in environmental adaptation.</title>
        <authorList>
            <person name="Zhang L."/>
        </authorList>
    </citation>
    <scope>NUCLEOTIDE SEQUENCE [LARGE SCALE GENOMIC DNA]</scope>
    <source>
        <strain evidence="5">LZ_2023a</strain>
        <tissue evidence="5">Muscle</tissue>
    </source>
</reference>
<feature type="repeat" description="ANK" evidence="3">
    <location>
        <begin position="231"/>
        <end position="263"/>
    </location>
</feature>
<feature type="repeat" description="ANK" evidence="3">
    <location>
        <begin position="329"/>
        <end position="361"/>
    </location>
</feature>
<dbReference type="PANTHER" id="PTHR24123:SF33">
    <property type="entry name" value="PROTEIN HOS4"/>
    <property type="match status" value="1"/>
</dbReference>
<comment type="caution">
    <text evidence="5">The sequence shown here is derived from an EMBL/GenBank/DDBJ whole genome shotgun (WGS) entry which is preliminary data.</text>
</comment>
<dbReference type="AlphaFoldDB" id="A0AAW0UD51"/>
<feature type="region of interest" description="Disordered" evidence="4">
    <location>
        <begin position="38"/>
        <end position="95"/>
    </location>
</feature>
<dbReference type="SUPFAM" id="SSF48403">
    <property type="entry name" value="Ankyrin repeat"/>
    <property type="match status" value="2"/>
</dbReference>
<evidence type="ECO:0000256" key="3">
    <source>
        <dbReference type="PROSITE-ProRule" id="PRU00023"/>
    </source>
</evidence>
<accession>A0AAW0UD51</accession>
<evidence type="ECO:0000256" key="4">
    <source>
        <dbReference type="SAM" id="MobiDB-lite"/>
    </source>
</evidence>
<gene>
    <name evidence="5" type="ORF">O3P69_004946</name>
</gene>
<dbReference type="InterPro" id="IPR002110">
    <property type="entry name" value="Ankyrin_rpt"/>
</dbReference>
<organism evidence="5 6">
    <name type="scientific">Scylla paramamosain</name>
    <name type="common">Mud crab</name>
    <dbReference type="NCBI Taxonomy" id="85552"/>
    <lineage>
        <taxon>Eukaryota</taxon>
        <taxon>Metazoa</taxon>
        <taxon>Ecdysozoa</taxon>
        <taxon>Arthropoda</taxon>
        <taxon>Crustacea</taxon>
        <taxon>Multicrustacea</taxon>
        <taxon>Malacostraca</taxon>
        <taxon>Eumalacostraca</taxon>
        <taxon>Eucarida</taxon>
        <taxon>Decapoda</taxon>
        <taxon>Pleocyemata</taxon>
        <taxon>Brachyura</taxon>
        <taxon>Eubrachyura</taxon>
        <taxon>Portunoidea</taxon>
        <taxon>Portunidae</taxon>
        <taxon>Portuninae</taxon>
        <taxon>Scylla</taxon>
    </lineage>
</organism>
<evidence type="ECO:0000313" key="5">
    <source>
        <dbReference type="EMBL" id="KAK8396607.1"/>
    </source>
</evidence>
<feature type="repeat" description="ANK" evidence="3">
    <location>
        <begin position="295"/>
        <end position="327"/>
    </location>
</feature>
<dbReference type="Pfam" id="PF12796">
    <property type="entry name" value="Ank_2"/>
    <property type="match status" value="2"/>
</dbReference>
<sequence>MYTWCKVKLFHYFWHGRQLGENTATLYYPRMDDDLSYDEQVTPTSSKVQDDTRSRTPSRMNPVQMSQSPSEPRMHDDTSSSGCGEPETLASSKVQDDTHFLGKKSQLVKRFLAMDENNIVPIVLEILHNRKGGCPDLCEDVNVIIETILQNRKEEDDPQLIATLELATATKEGHLDGVCDAIARGGNFHLTYPTYQDVSWCLLTIAAHSGHMQLVRLFLDMGLPVEGSGTDKKTPLMYAAALNFVDIMVALLESGANPIAQANGYTPLDYAAQYGQDECLAILLDVIPPIPATYTSRTPVHAASLGGHVKVLQLLEKFGWSFSNHDNESGNTPLHYAVMSGNLDTVKYIAARIPDILIKNNKGQTALDIALMCGSHSVENWLVKNSIALLPDVSHHLQLMRIMQKHHESKYYDNIARIFKNDHTFAKEICGHITYSVDKYCMTFLHWAAYRGHHTVVHALLDSGQHPHVINFHGLTPEDLAHQEEHDRVIEVLQRHHCVQQNLSAEGKTENWKETGATAIGIPHISHSGQEQNKLFDTSSMNSYRLYNDLLNTISLKDDAMAVSRLLCEGAPLEPVDGFSISALHLAVTTDRSETVGLLLARGASLVQRINGLNLLQLAWHSPDTTPGMLATVTSHVVTYALRGTYPSACGPALPPPHPRRRSQGFPSIPCC</sequence>
<feature type="repeat" description="ANK" evidence="3">
    <location>
        <begin position="263"/>
        <end position="285"/>
    </location>
</feature>
<dbReference type="PROSITE" id="PS50297">
    <property type="entry name" value="ANK_REP_REGION"/>
    <property type="match status" value="3"/>
</dbReference>
<dbReference type="InterPro" id="IPR036770">
    <property type="entry name" value="Ankyrin_rpt-contain_sf"/>
</dbReference>
<dbReference type="InterPro" id="IPR051165">
    <property type="entry name" value="Multifunctional_ANK_Repeat"/>
</dbReference>
<feature type="region of interest" description="Disordered" evidence="4">
    <location>
        <begin position="652"/>
        <end position="672"/>
    </location>
</feature>
<feature type="compositionally biased region" description="Polar residues" evidence="4">
    <location>
        <begin position="55"/>
        <end position="70"/>
    </location>
</feature>
<dbReference type="SMART" id="SM00248">
    <property type="entry name" value="ANK"/>
    <property type="match status" value="9"/>
</dbReference>
<dbReference type="EMBL" id="JARAKH010000015">
    <property type="protein sequence ID" value="KAK8396607.1"/>
    <property type="molecule type" value="Genomic_DNA"/>
</dbReference>
<evidence type="ECO:0000313" key="6">
    <source>
        <dbReference type="Proteomes" id="UP001487740"/>
    </source>
</evidence>
<evidence type="ECO:0000256" key="1">
    <source>
        <dbReference type="ARBA" id="ARBA00022737"/>
    </source>
</evidence>
<name>A0AAW0UD51_SCYPA</name>
<keyword evidence="6" id="KW-1185">Reference proteome</keyword>
<dbReference type="PANTHER" id="PTHR24123">
    <property type="entry name" value="ANKYRIN REPEAT-CONTAINING"/>
    <property type="match status" value="1"/>
</dbReference>
<dbReference type="Pfam" id="PF00023">
    <property type="entry name" value="Ank"/>
    <property type="match status" value="1"/>
</dbReference>
<keyword evidence="1" id="KW-0677">Repeat</keyword>
<dbReference type="Proteomes" id="UP001487740">
    <property type="component" value="Unassembled WGS sequence"/>
</dbReference>
<proteinExistence type="predicted"/>
<evidence type="ECO:0000256" key="2">
    <source>
        <dbReference type="ARBA" id="ARBA00023043"/>
    </source>
</evidence>
<dbReference type="PROSITE" id="PS50088">
    <property type="entry name" value="ANK_REPEAT"/>
    <property type="match status" value="4"/>
</dbReference>
<dbReference type="Gene3D" id="1.25.40.20">
    <property type="entry name" value="Ankyrin repeat-containing domain"/>
    <property type="match status" value="4"/>
</dbReference>
<keyword evidence="2 3" id="KW-0040">ANK repeat</keyword>
<protein>
    <submittedName>
        <fullName evidence="5">Uncharacterized protein</fullName>
    </submittedName>
</protein>